<reference evidence="2 3" key="1">
    <citation type="journal article" date="2016" name="Nat. Commun.">
        <title>Thousands of microbial genomes shed light on interconnected biogeochemical processes in an aquifer system.</title>
        <authorList>
            <person name="Anantharaman K."/>
            <person name="Brown C.T."/>
            <person name="Hug L.A."/>
            <person name="Sharon I."/>
            <person name="Castelle C.J."/>
            <person name="Probst A.J."/>
            <person name="Thomas B.C."/>
            <person name="Singh A."/>
            <person name="Wilkins M.J."/>
            <person name="Karaoz U."/>
            <person name="Brodie E.L."/>
            <person name="Williams K.H."/>
            <person name="Hubbard S.S."/>
            <person name="Banfield J.F."/>
        </authorList>
    </citation>
    <scope>NUCLEOTIDE SEQUENCE [LARGE SCALE GENOMIC DNA]</scope>
</reference>
<sequence>MTSAEFTPGKDRIFYTKAVYDQEEIDAVVQCLKDGWLGPGVLTDEFENKIAALFGKRYGLFVNSGSSANQIAMEIANLPLDCEVITQACTFPATLNPIIVKGHTPVFVDSKVGTYNIDVDQIEGAISPKTKAIFISHALGNINDMERIRALCDKYGLLFIEDSCDTHGSLYDGKPPGLWSDITTTSFYASHNITAGGGGGMVMVNNPDLIREAKIYRDWGRALPENNDEDIQQRFSYKLGDVDYDGKFYHIKIGYNFKPVEMQAAFGLVQLRKLPYFNVIRARNFNKIYQFLSQYPEHFVLPQSHPKATVYWLAFPVTLRETSPINRRDFLIYLERNRIQTRLLFTGNILHHEPYRNITKRVHGELTGAEIIMRRTLLIGCNHALTESMVEYLLGIIKQYVEHL</sequence>
<dbReference type="AlphaFoldDB" id="A0A1F7VDX1"/>
<dbReference type="InterPro" id="IPR015421">
    <property type="entry name" value="PyrdxlP-dep_Trfase_major"/>
</dbReference>
<proteinExistence type="inferred from homology"/>
<evidence type="ECO:0008006" key="4">
    <source>
        <dbReference type="Google" id="ProtNLM"/>
    </source>
</evidence>
<dbReference type="Gene3D" id="3.90.1150.10">
    <property type="entry name" value="Aspartate Aminotransferase, domain 1"/>
    <property type="match status" value="1"/>
</dbReference>
<dbReference type="GO" id="GO:0008483">
    <property type="term" value="F:transaminase activity"/>
    <property type="evidence" value="ECO:0007669"/>
    <property type="project" value="TreeGrafter"/>
</dbReference>
<dbReference type="PANTHER" id="PTHR30244">
    <property type="entry name" value="TRANSAMINASE"/>
    <property type="match status" value="1"/>
</dbReference>
<dbReference type="PANTHER" id="PTHR30244:SF34">
    <property type="entry name" value="DTDP-4-AMINO-4,6-DIDEOXYGALACTOSE TRANSAMINASE"/>
    <property type="match status" value="1"/>
</dbReference>
<protein>
    <recommendedName>
        <fullName evidence="4">NarL family transcriptional regulator</fullName>
    </recommendedName>
</protein>
<comment type="caution">
    <text evidence="2">The sequence shown here is derived from an EMBL/GenBank/DDBJ whole genome shotgun (WGS) entry which is preliminary data.</text>
</comment>
<comment type="similarity">
    <text evidence="1">Belongs to the DegT/DnrJ/EryC1 family.</text>
</comment>
<dbReference type="STRING" id="1802410.A3H75_00555"/>
<evidence type="ECO:0000256" key="1">
    <source>
        <dbReference type="RuleBase" id="RU004508"/>
    </source>
</evidence>
<dbReference type="InterPro" id="IPR015422">
    <property type="entry name" value="PyrdxlP-dep_Trfase_small"/>
</dbReference>
<dbReference type="InterPro" id="IPR000653">
    <property type="entry name" value="DegT/StrS_aminotransferase"/>
</dbReference>
<dbReference type="CDD" id="cd00616">
    <property type="entry name" value="AHBA_syn"/>
    <property type="match status" value="1"/>
</dbReference>
<dbReference type="Proteomes" id="UP000176678">
    <property type="component" value="Unassembled WGS sequence"/>
</dbReference>
<dbReference type="Gene3D" id="3.40.640.10">
    <property type="entry name" value="Type I PLP-dependent aspartate aminotransferase-like (Major domain)"/>
    <property type="match status" value="1"/>
</dbReference>
<organism evidence="2 3">
    <name type="scientific">Candidatus Uhrbacteria bacterium RIFCSPLOWO2_02_FULL_51_9</name>
    <dbReference type="NCBI Taxonomy" id="1802410"/>
    <lineage>
        <taxon>Bacteria</taxon>
        <taxon>Candidatus Uhriibacteriota</taxon>
    </lineage>
</organism>
<name>A0A1F7VDX1_9BACT</name>
<dbReference type="PIRSF" id="PIRSF000390">
    <property type="entry name" value="PLP_StrS"/>
    <property type="match status" value="1"/>
</dbReference>
<dbReference type="GO" id="GO:0000271">
    <property type="term" value="P:polysaccharide biosynthetic process"/>
    <property type="evidence" value="ECO:0007669"/>
    <property type="project" value="TreeGrafter"/>
</dbReference>
<keyword evidence="1" id="KW-0663">Pyridoxal phosphate</keyword>
<accession>A0A1F7VDX1</accession>
<dbReference type="GO" id="GO:0030170">
    <property type="term" value="F:pyridoxal phosphate binding"/>
    <property type="evidence" value="ECO:0007669"/>
    <property type="project" value="TreeGrafter"/>
</dbReference>
<dbReference type="SUPFAM" id="SSF53383">
    <property type="entry name" value="PLP-dependent transferases"/>
    <property type="match status" value="1"/>
</dbReference>
<dbReference type="EMBL" id="MGES01000031">
    <property type="protein sequence ID" value="OGL88716.1"/>
    <property type="molecule type" value="Genomic_DNA"/>
</dbReference>
<dbReference type="InterPro" id="IPR015424">
    <property type="entry name" value="PyrdxlP-dep_Trfase"/>
</dbReference>
<dbReference type="Pfam" id="PF01041">
    <property type="entry name" value="DegT_DnrJ_EryC1"/>
    <property type="match status" value="1"/>
</dbReference>
<evidence type="ECO:0000313" key="3">
    <source>
        <dbReference type="Proteomes" id="UP000176678"/>
    </source>
</evidence>
<gene>
    <name evidence="2" type="ORF">A3H75_00555</name>
</gene>
<evidence type="ECO:0000313" key="2">
    <source>
        <dbReference type="EMBL" id="OGL88716.1"/>
    </source>
</evidence>